<evidence type="ECO:0000313" key="1">
    <source>
        <dbReference type="EMBL" id="CAK9010653.1"/>
    </source>
</evidence>
<protein>
    <submittedName>
        <fullName evidence="1">Uncharacterized protein</fullName>
    </submittedName>
</protein>
<dbReference type="Proteomes" id="UP001642484">
    <property type="component" value="Unassembled WGS sequence"/>
</dbReference>
<evidence type="ECO:0000313" key="2">
    <source>
        <dbReference type="Proteomes" id="UP001642484"/>
    </source>
</evidence>
<organism evidence="1 2">
    <name type="scientific">Durusdinium trenchii</name>
    <dbReference type="NCBI Taxonomy" id="1381693"/>
    <lineage>
        <taxon>Eukaryota</taxon>
        <taxon>Sar</taxon>
        <taxon>Alveolata</taxon>
        <taxon>Dinophyceae</taxon>
        <taxon>Suessiales</taxon>
        <taxon>Symbiodiniaceae</taxon>
        <taxon>Durusdinium</taxon>
    </lineage>
</organism>
<gene>
    <name evidence="1" type="ORF">CCMP2556_LOCUS10160</name>
</gene>
<reference evidence="1 2" key="1">
    <citation type="submission" date="2024-02" db="EMBL/GenBank/DDBJ databases">
        <authorList>
            <person name="Chen Y."/>
            <person name="Shah S."/>
            <person name="Dougan E. K."/>
            <person name="Thang M."/>
            <person name="Chan C."/>
        </authorList>
    </citation>
    <scope>NUCLEOTIDE SEQUENCE [LARGE SCALE GENOMIC DNA]</scope>
</reference>
<accession>A0ABP0J8T3</accession>
<comment type="caution">
    <text evidence="1">The sequence shown here is derived from an EMBL/GenBank/DDBJ whole genome shotgun (WGS) entry which is preliminary data.</text>
</comment>
<dbReference type="EMBL" id="CAXAMN010004681">
    <property type="protein sequence ID" value="CAK9010653.1"/>
    <property type="molecule type" value="Genomic_DNA"/>
</dbReference>
<sequence>MRVTRWRSLLVGSGGLLPGALRDTGEVDRGLKAGHGDEVIKILELLQRLGEVIGLRFLVQQQLEGERLRLWLQPPSSVGEAMERFFLLYVQARKLRRSGREG</sequence>
<keyword evidence="2" id="KW-1185">Reference proteome</keyword>
<name>A0ABP0J8T3_9DINO</name>
<proteinExistence type="predicted"/>